<reference evidence="4" key="4">
    <citation type="journal article" date="2015" name="G3 (Bethesda)">
        <title>Genome sequences of three phytopathogenic species of the Magnaporthaceae family of fungi.</title>
        <authorList>
            <person name="Okagaki L.H."/>
            <person name="Nunes C.C."/>
            <person name="Sailsbery J."/>
            <person name="Clay B."/>
            <person name="Brown D."/>
            <person name="John T."/>
            <person name="Oh Y."/>
            <person name="Young N."/>
            <person name="Fitzgerald M."/>
            <person name="Haas B.J."/>
            <person name="Zeng Q."/>
            <person name="Young S."/>
            <person name="Adiconis X."/>
            <person name="Fan L."/>
            <person name="Levin J.Z."/>
            <person name="Mitchell T.K."/>
            <person name="Okubara P.A."/>
            <person name="Farman M.L."/>
            <person name="Kohn L.M."/>
            <person name="Birren B."/>
            <person name="Ma L.-J."/>
            <person name="Dean R.A."/>
        </authorList>
    </citation>
    <scope>NUCLEOTIDE SEQUENCE</scope>
    <source>
        <strain evidence="4">ATCC 64411 / 73-15</strain>
    </source>
</reference>
<organism evidence="4 5">
    <name type="scientific">Magnaporthiopsis poae (strain ATCC 64411 / 73-15)</name>
    <name type="common">Kentucky bluegrass fungus</name>
    <name type="synonym">Magnaporthe poae</name>
    <dbReference type="NCBI Taxonomy" id="644358"/>
    <lineage>
        <taxon>Eukaryota</taxon>
        <taxon>Fungi</taxon>
        <taxon>Dikarya</taxon>
        <taxon>Ascomycota</taxon>
        <taxon>Pezizomycotina</taxon>
        <taxon>Sordariomycetes</taxon>
        <taxon>Sordariomycetidae</taxon>
        <taxon>Magnaporthales</taxon>
        <taxon>Magnaporthaceae</taxon>
        <taxon>Magnaporthiopsis</taxon>
    </lineage>
</organism>
<name>A0A0C4DTB2_MAGP6</name>
<protein>
    <submittedName>
        <fullName evidence="3 4">Uncharacterized protein</fullName>
    </submittedName>
</protein>
<feature type="transmembrane region" description="Helical" evidence="2">
    <location>
        <begin position="115"/>
        <end position="137"/>
    </location>
</feature>
<dbReference type="EMBL" id="GL876967">
    <property type="protein sequence ID" value="KLU84128.1"/>
    <property type="molecule type" value="Genomic_DNA"/>
</dbReference>
<evidence type="ECO:0000256" key="1">
    <source>
        <dbReference type="SAM" id="MobiDB-lite"/>
    </source>
</evidence>
<feature type="transmembrane region" description="Helical" evidence="2">
    <location>
        <begin position="12"/>
        <end position="33"/>
    </location>
</feature>
<dbReference type="STRING" id="644358.A0A0C4DTB2"/>
<dbReference type="EMBL" id="ADBL01000769">
    <property type="status" value="NOT_ANNOTATED_CDS"/>
    <property type="molecule type" value="Genomic_DNA"/>
</dbReference>
<evidence type="ECO:0000313" key="4">
    <source>
        <dbReference type="EnsemblFungi" id="MAPG_03173T0"/>
    </source>
</evidence>
<evidence type="ECO:0000256" key="2">
    <source>
        <dbReference type="SAM" id="Phobius"/>
    </source>
</evidence>
<keyword evidence="5" id="KW-1185">Reference proteome</keyword>
<sequence length="169" mass="17923">MEAISAYSFGSLAWLGLQSAPLILWPSFISSLLSPEYTPTNAAEIYFARQLGLAQLGVGLLIVALSGALPLTSAADDPEGSVSPYADAVVLVSTLYHAASAFYSYLRFYSSGETGFAFGVVGSSALAAFGLWCLMFAGDKGRRSKRTGADKRTSGFPFRNAEADKRKGR</sequence>
<evidence type="ECO:0000313" key="3">
    <source>
        <dbReference type="EMBL" id="KLU84128.1"/>
    </source>
</evidence>
<dbReference type="PANTHER" id="PTHR39605:SF1">
    <property type="entry name" value="MAJOR FACILITATOR SUPERFAMILY (MFS) PROFILE DOMAIN-CONTAINING PROTEIN"/>
    <property type="match status" value="1"/>
</dbReference>
<keyword evidence="2" id="KW-0472">Membrane</keyword>
<keyword evidence="2" id="KW-0812">Transmembrane</keyword>
<dbReference type="OMA" id="AFYGYAM"/>
<dbReference type="EnsemblFungi" id="MAPG_03173T0">
    <property type="protein sequence ID" value="MAPG_03173T0"/>
    <property type="gene ID" value="MAPG_03173"/>
</dbReference>
<evidence type="ECO:0000313" key="5">
    <source>
        <dbReference type="Proteomes" id="UP000011715"/>
    </source>
</evidence>
<dbReference type="VEuPathDB" id="FungiDB:MAPG_03173"/>
<dbReference type="AlphaFoldDB" id="A0A0C4DTB2"/>
<feature type="transmembrane region" description="Helical" evidence="2">
    <location>
        <begin position="53"/>
        <end position="72"/>
    </location>
</feature>
<reference evidence="3" key="2">
    <citation type="submission" date="2010-05" db="EMBL/GenBank/DDBJ databases">
        <title>The Genome Sequence of Magnaporthe poae strain ATCC 64411.</title>
        <authorList>
            <consortium name="The Broad Institute Genome Sequencing Platform"/>
            <consortium name="Broad Institute Genome Sequencing Center for Infectious Disease"/>
            <person name="Ma L.-J."/>
            <person name="Dead R."/>
            <person name="Young S."/>
            <person name="Zeng Q."/>
            <person name="Koehrsen M."/>
            <person name="Alvarado L."/>
            <person name="Berlin A."/>
            <person name="Chapman S.B."/>
            <person name="Chen Z."/>
            <person name="Freedman E."/>
            <person name="Gellesch M."/>
            <person name="Goldberg J."/>
            <person name="Griggs A."/>
            <person name="Gujja S."/>
            <person name="Heilman E.R."/>
            <person name="Heiman D."/>
            <person name="Hepburn T."/>
            <person name="Howarth C."/>
            <person name="Jen D."/>
            <person name="Larson L."/>
            <person name="Mehta T."/>
            <person name="Neiman D."/>
            <person name="Pearson M."/>
            <person name="Roberts A."/>
            <person name="Saif S."/>
            <person name="Shea T."/>
            <person name="Shenoy N."/>
            <person name="Sisk P."/>
            <person name="Stolte C."/>
            <person name="Sykes S."/>
            <person name="Walk T."/>
            <person name="White J."/>
            <person name="Yandava C."/>
            <person name="Haas B."/>
            <person name="Nusbaum C."/>
            <person name="Birren B."/>
        </authorList>
    </citation>
    <scope>NUCLEOTIDE SEQUENCE</scope>
    <source>
        <strain evidence="3">ATCC 64411</strain>
    </source>
</reference>
<keyword evidence="2" id="KW-1133">Transmembrane helix</keyword>
<dbReference type="OrthoDB" id="2550114at2759"/>
<feature type="region of interest" description="Disordered" evidence="1">
    <location>
        <begin position="142"/>
        <end position="169"/>
    </location>
</feature>
<reference evidence="4" key="5">
    <citation type="submission" date="2015-06" db="UniProtKB">
        <authorList>
            <consortium name="EnsemblFungi"/>
        </authorList>
    </citation>
    <scope>IDENTIFICATION</scope>
    <source>
        <strain evidence="4">ATCC 64411</strain>
    </source>
</reference>
<dbReference type="Proteomes" id="UP000011715">
    <property type="component" value="Unassembled WGS sequence"/>
</dbReference>
<accession>A0A0C4DTB2</accession>
<reference evidence="5" key="1">
    <citation type="submission" date="2010-05" db="EMBL/GenBank/DDBJ databases">
        <title>The genome sequence of Magnaporthe poae strain ATCC 64411.</title>
        <authorList>
            <person name="Ma L.-J."/>
            <person name="Dead R."/>
            <person name="Young S."/>
            <person name="Zeng Q."/>
            <person name="Koehrsen M."/>
            <person name="Alvarado L."/>
            <person name="Berlin A."/>
            <person name="Chapman S.B."/>
            <person name="Chen Z."/>
            <person name="Freedman E."/>
            <person name="Gellesch M."/>
            <person name="Goldberg J."/>
            <person name="Griggs A."/>
            <person name="Gujja S."/>
            <person name="Heilman E.R."/>
            <person name="Heiman D."/>
            <person name="Hepburn T."/>
            <person name="Howarth C."/>
            <person name="Jen D."/>
            <person name="Larson L."/>
            <person name="Mehta T."/>
            <person name="Neiman D."/>
            <person name="Pearson M."/>
            <person name="Roberts A."/>
            <person name="Saif S."/>
            <person name="Shea T."/>
            <person name="Shenoy N."/>
            <person name="Sisk P."/>
            <person name="Stolte C."/>
            <person name="Sykes S."/>
            <person name="Walk T."/>
            <person name="White J."/>
            <person name="Yandava C."/>
            <person name="Haas B."/>
            <person name="Nusbaum C."/>
            <person name="Birren B."/>
        </authorList>
    </citation>
    <scope>NUCLEOTIDE SEQUENCE [LARGE SCALE GENOMIC DNA]</scope>
    <source>
        <strain evidence="5">ATCC 64411 / 73-15</strain>
    </source>
</reference>
<dbReference type="eggNOG" id="ENOG502S7E3">
    <property type="taxonomic scope" value="Eukaryota"/>
</dbReference>
<dbReference type="PANTHER" id="PTHR39605">
    <property type="entry name" value="MAJOR FACILITATOR SUPERFAMILY (MFS) PROFILE DOMAIN-CONTAINING PROTEIN"/>
    <property type="match status" value="1"/>
</dbReference>
<proteinExistence type="predicted"/>
<feature type="transmembrane region" description="Helical" evidence="2">
    <location>
        <begin position="84"/>
        <end position="103"/>
    </location>
</feature>
<reference evidence="3" key="3">
    <citation type="submission" date="2011-03" db="EMBL/GenBank/DDBJ databases">
        <title>Annotation of Magnaporthe poae ATCC 64411.</title>
        <authorList>
            <person name="Ma L.-J."/>
            <person name="Dead R."/>
            <person name="Young S.K."/>
            <person name="Zeng Q."/>
            <person name="Gargeya S."/>
            <person name="Fitzgerald M."/>
            <person name="Haas B."/>
            <person name="Abouelleil A."/>
            <person name="Alvarado L."/>
            <person name="Arachchi H.M."/>
            <person name="Berlin A."/>
            <person name="Brown A."/>
            <person name="Chapman S.B."/>
            <person name="Chen Z."/>
            <person name="Dunbar C."/>
            <person name="Freedman E."/>
            <person name="Gearin G."/>
            <person name="Gellesch M."/>
            <person name="Goldberg J."/>
            <person name="Griggs A."/>
            <person name="Gujja S."/>
            <person name="Heiman D."/>
            <person name="Howarth C."/>
            <person name="Larson L."/>
            <person name="Lui A."/>
            <person name="MacDonald P.J.P."/>
            <person name="Mehta T."/>
            <person name="Montmayeur A."/>
            <person name="Murphy C."/>
            <person name="Neiman D."/>
            <person name="Pearson M."/>
            <person name="Priest M."/>
            <person name="Roberts A."/>
            <person name="Saif S."/>
            <person name="Shea T."/>
            <person name="Shenoy N."/>
            <person name="Sisk P."/>
            <person name="Stolte C."/>
            <person name="Sykes S."/>
            <person name="Yandava C."/>
            <person name="Wortman J."/>
            <person name="Nusbaum C."/>
            <person name="Birren B."/>
        </authorList>
    </citation>
    <scope>NUCLEOTIDE SEQUENCE</scope>
    <source>
        <strain evidence="3">ATCC 64411</strain>
    </source>
</reference>
<gene>
    <name evidence="3" type="ORF">MAPG_03173</name>
</gene>